<evidence type="ECO:0000259" key="2">
    <source>
        <dbReference type="Pfam" id="PF13579"/>
    </source>
</evidence>
<dbReference type="Pfam" id="PF00534">
    <property type="entry name" value="Glycos_transf_1"/>
    <property type="match status" value="1"/>
</dbReference>
<gene>
    <name evidence="3" type="primary">gumH</name>
    <name evidence="3" type="ORF">Pla163_23640</name>
</gene>
<sequence>MKILQVVPSFLPGWRYGGPIRSVYGLSQALLADGHEVEVFTSNRDEQVILDVPHNEPVELDGLTVRYFRTKGPARLRYSPDLDTEIERSAARFDVAHVHGVFNWLSYASARSARRARIPYVISPRGMLMADAIALRSRARKGLWLRLLERENLEGAGALHLTAQNEVDELPNLSGLAWPPQHLIPNGVERMEWNGDRERLEPAFRELIARENLVLFLGRLNWKKGLDRLVEAMALTDQRLHLGIVGPNDGYLKTVLRMRKRLGLEDRITVLESASGDTRRALLNCARVAVLPSYSENFGNAATESMAVGCPVVVTPEVGMSSFVSRFEAGAVVKGEPALIAAALDRLCLDEQAHAAASAGATRAYVEALGWPSCADAMEAVYREAIEVTRSRPVPVN</sequence>
<dbReference type="Gene3D" id="3.40.50.2000">
    <property type="entry name" value="Glycogen Phosphorylase B"/>
    <property type="match status" value="2"/>
</dbReference>
<dbReference type="RefSeq" id="WP_145188226.1">
    <property type="nucleotide sequence ID" value="NZ_CP036290.1"/>
</dbReference>
<dbReference type="SUPFAM" id="SSF53756">
    <property type="entry name" value="UDP-Glycosyltransferase/glycogen phosphorylase"/>
    <property type="match status" value="1"/>
</dbReference>
<dbReference type="EC" id="2.4.1.252" evidence="3"/>
<dbReference type="EMBL" id="CP036290">
    <property type="protein sequence ID" value="QDU85236.1"/>
    <property type="molecule type" value="Genomic_DNA"/>
</dbReference>
<dbReference type="AlphaFoldDB" id="A0A518D177"/>
<dbReference type="Pfam" id="PF13579">
    <property type="entry name" value="Glyco_trans_4_4"/>
    <property type="match status" value="1"/>
</dbReference>
<dbReference type="InterPro" id="IPR050194">
    <property type="entry name" value="Glycosyltransferase_grp1"/>
</dbReference>
<accession>A0A518D177</accession>
<name>A0A518D177_9BACT</name>
<protein>
    <submittedName>
        <fullName evidence="3">GDP-mannose:cellobiosyl-diphosphopolyprenol alpha-mannosyltransferase</fullName>
        <ecNumber evidence="3">2.4.1.252</ecNumber>
    </submittedName>
</protein>
<evidence type="ECO:0000313" key="4">
    <source>
        <dbReference type="Proteomes" id="UP000319342"/>
    </source>
</evidence>
<keyword evidence="3" id="KW-0808">Transferase</keyword>
<dbReference type="InterPro" id="IPR028098">
    <property type="entry name" value="Glyco_trans_4-like_N"/>
</dbReference>
<keyword evidence="3" id="KW-0328">Glycosyltransferase</keyword>
<feature type="domain" description="Glycosyl transferase family 1" evidence="1">
    <location>
        <begin position="209"/>
        <end position="358"/>
    </location>
</feature>
<organism evidence="3 4">
    <name type="scientific">Rohdeia mirabilis</name>
    <dbReference type="NCBI Taxonomy" id="2528008"/>
    <lineage>
        <taxon>Bacteria</taxon>
        <taxon>Pseudomonadati</taxon>
        <taxon>Planctomycetota</taxon>
        <taxon>Planctomycetia</taxon>
        <taxon>Planctomycetia incertae sedis</taxon>
        <taxon>Rohdeia</taxon>
    </lineage>
</organism>
<dbReference type="PANTHER" id="PTHR45947">
    <property type="entry name" value="SULFOQUINOVOSYL TRANSFERASE SQD2"/>
    <property type="match status" value="1"/>
</dbReference>
<dbReference type="PANTHER" id="PTHR45947:SF3">
    <property type="entry name" value="SULFOQUINOVOSYL TRANSFERASE SQD2"/>
    <property type="match status" value="1"/>
</dbReference>
<reference evidence="3 4" key="1">
    <citation type="submission" date="2019-02" db="EMBL/GenBank/DDBJ databases">
        <title>Deep-cultivation of Planctomycetes and their phenomic and genomic characterization uncovers novel biology.</title>
        <authorList>
            <person name="Wiegand S."/>
            <person name="Jogler M."/>
            <person name="Boedeker C."/>
            <person name="Pinto D."/>
            <person name="Vollmers J."/>
            <person name="Rivas-Marin E."/>
            <person name="Kohn T."/>
            <person name="Peeters S.H."/>
            <person name="Heuer A."/>
            <person name="Rast P."/>
            <person name="Oberbeckmann S."/>
            <person name="Bunk B."/>
            <person name="Jeske O."/>
            <person name="Meyerdierks A."/>
            <person name="Storesund J.E."/>
            <person name="Kallscheuer N."/>
            <person name="Luecker S."/>
            <person name="Lage O.M."/>
            <person name="Pohl T."/>
            <person name="Merkel B.J."/>
            <person name="Hornburger P."/>
            <person name="Mueller R.-W."/>
            <person name="Bruemmer F."/>
            <person name="Labrenz M."/>
            <person name="Spormann A.M."/>
            <person name="Op den Camp H."/>
            <person name="Overmann J."/>
            <person name="Amann R."/>
            <person name="Jetten M.S.M."/>
            <person name="Mascher T."/>
            <person name="Medema M.H."/>
            <person name="Devos D.P."/>
            <person name="Kaster A.-K."/>
            <person name="Ovreas L."/>
            <person name="Rohde M."/>
            <person name="Galperin M.Y."/>
            <person name="Jogler C."/>
        </authorList>
    </citation>
    <scope>NUCLEOTIDE SEQUENCE [LARGE SCALE GENOMIC DNA]</scope>
    <source>
        <strain evidence="3 4">Pla163</strain>
    </source>
</reference>
<evidence type="ECO:0000313" key="3">
    <source>
        <dbReference type="EMBL" id="QDU85236.1"/>
    </source>
</evidence>
<dbReference type="InterPro" id="IPR001296">
    <property type="entry name" value="Glyco_trans_1"/>
</dbReference>
<dbReference type="OrthoDB" id="9804196at2"/>
<proteinExistence type="predicted"/>
<evidence type="ECO:0000259" key="1">
    <source>
        <dbReference type="Pfam" id="PF00534"/>
    </source>
</evidence>
<keyword evidence="4" id="KW-1185">Reference proteome</keyword>
<dbReference type="GO" id="GO:0016757">
    <property type="term" value="F:glycosyltransferase activity"/>
    <property type="evidence" value="ECO:0007669"/>
    <property type="project" value="UniProtKB-KW"/>
</dbReference>
<feature type="domain" description="Glycosyltransferase subfamily 4-like N-terminal" evidence="2">
    <location>
        <begin position="17"/>
        <end position="187"/>
    </location>
</feature>
<dbReference type="Proteomes" id="UP000319342">
    <property type="component" value="Chromosome"/>
</dbReference>